<organism evidence="2 3">
    <name type="scientific">Thorsellia kenyensis</name>
    <dbReference type="NCBI Taxonomy" id="1549888"/>
    <lineage>
        <taxon>Bacteria</taxon>
        <taxon>Pseudomonadati</taxon>
        <taxon>Pseudomonadota</taxon>
        <taxon>Gammaproteobacteria</taxon>
        <taxon>Enterobacterales</taxon>
        <taxon>Thorselliaceae</taxon>
        <taxon>Thorsellia</taxon>
    </lineage>
</organism>
<protein>
    <submittedName>
        <fullName evidence="2">DUF2169 domain-containing protein</fullName>
    </submittedName>
</protein>
<name>A0ABV6C9G9_9GAMM</name>
<keyword evidence="3" id="KW-1185">Reference proteome</keyword>
<sequence length="182" mass="21149">MEKPEESVEPIAFCAISRSHPNRLKYAGTYDDIWRRTKSPFLPDDFDNRSFQCAPQNQIIAYPIGGESVELVNLIKGYPLVQFKLPKLNKLPLRILKTDYEALEIQPVVDTLYFEPYEQRFSVVWRSSIPLKRNIHEIKLVAIGYIGKNWWQERRLGINSCSTCRSIDSNIDKSNLLIDVMD</sequence>
<dbReference type="Proteomes" id="UP001589758">
    <property type="component" value="Unassembled WGS sequence"/>
</dbReference>
<dbReference type="EMBL" id="JBHLXE010000069">
    <property type="protein sequence ID" value="MFC0179595.1"/>
    <property type="molecule type" value="Genomic_DNA"/>
</dbReference>
<feature type="domain" description="DUF2169" evidence="1">
    <location>
        <begin position="2"/>
        <end position="126"/>
    </location>
</feature>
<dbReference type="Pfam" id="PF09937">
    <property type="entry name" value="DUF2169"/>
    <property type="match status" value="1"/>
</dbReference>
<evidence type="ECO:0000313" key="2">
    <source>
        <dbReference type="EMBL" id="MFC0179595.1"/>
    </source>
</evidence>
<evidence type="ECO:0000313" key="3">
    <source>
        <dbReference type="Proteomes" id="UP001589758"/>
    </source>
</evidence>
<dbReference type="RefSeq" id="WP_385876698.1">
    <property type="nucleotide sequence ID" value="NZ_JBHLXE010000069.1"/>
</dbReference>
<proteinExistence type="predicted"/>
<accession>A0ABV6C9G9</accession>
<comment type="caution">
    <text evidence="2">The sequence shown here is derived from an EMBL/GenBank/DDBJ whole genome shotgun (WGS) entry which is preliminary data.</text>
</comment>
<gene>
    <name evidence="2" type="ORF">ACFFIT_05755</name>
</gene>
<evidence type="ECO:0000259" key="1">
    <source>
        <dbReference type="Pfam" id="PF09937"/>
    </source>
</evidence>
<reference evidence="2 3" key="1">
    <citation type="submission" date="2024-09" db="EMBL/GenBank/DDBJ databases">
        <authorList>
            <person name="Sun Q."/>
            <person name="Mori K."/>
        </authorList>
    </citation>
    <scope>NUCLEOTIDE SEQUENCE [LARGE SCALE GENOMIC DNA]</scope>
    <source>
        <strain evidence="2 3">CCM 8545</strain>
    </source>
</reference>
<dbReference type="InterPro" id="IPR018683">
    <property type="entry name" value="DUF2169"/>
</dbReference>